<dbReference type="EC" id="1.10.3.-" evidence="9"/>
<evidence type="ECO:0000256" key="7">
    <source>
        <dbReference type="ARBA" id="ARBA00023002"/>
    </source>
</evidence>
<keyword evidence="7 9" id="KW-0560">Oxidoreductase</keyword>
<comment type="caution">
    <text evidence="10">The sequence shown here is derived from an EMBL/GenBank/DDBJ whole genome shotgun (WGS) entry which is preliminary data.</text>
</comment>
<evidence type="ECO:0000256" key="6">
    <source>
        <dbReference type="ARBA" id="ARBA00022989"/>
    </source>
</evidence>
<dbReference type="PANTHER" id="PTHR36835">
    <property type="entry name" value="CYTOCHROME BO(3) UBIQUINOL OXIDASE SUBUNIT 4"/>
    <property type="match status" value="1"/>
</dbReference>
<keyword evidence="5 9" id="KW-0812">Transmembrane</keyword>
<keyword evidence="11" id="KW-1185">Reference proteome</keyword>
<evidence type="ECO:0000256" key="3">
    <source>
        <dbReference type="ARBA" id="ARBA00008079"/>
    </source>
</evidence>
<organism evidence="10 11">
    <name type="scientific">Gottfriedia luciferensis</name>
    <dbReference type="NCBI Taxonomy" id="178774"/>
    <lineage>
        <taxon>Bacteria</taxon>
        <taxon>Bacillati</taxon>
        <taxon>Bacillota</taxon>
        <taxon>Bacilli</taxon>
        <taxon>Bacillales</taxon>
        <taxon>Bacillaceae</taxon>
        <taxon>Gottfriedia</taxon>
    </lineage>
</organism>
<comment type="subcellular location">
    <subcellularLocation>
        <location evidence="2 9">Cell membrane</location>
        <topology evidence="2 9">Multi-pass membrane protein</topology>
    </subcellularLocation>
</comment>
<name>A0ABX2ZS93_9BACI</name>
<evidence type="ECO:0000256" key="8">
    <source>
        <dbReference type="ARBA" id="ARBA00023136"/>
    </source>
</evidence>
<dbReference type="Proteomes" id="UP000094580">
    <property type="component" value="Unassembled WGS sequence"/>
</dbReference>
<comment type="similarity">
    <text evidence="3 9">Belongs to the cytochrome c oxidase bacterial subunit 4 family.</text>
</comment>
<dbReference type="RefSeq" id="WP_025568480.1">
    <property type="nucleotide sequence ID" value="NZ_MDKC01000006.1"/>
</dbReference>
<feature type="transmembrane region" description="Helical" evidence="9">
    <location>
        <begin position="35"/>
        <end position="59"/>
    </location>
</feature>
<evidence type="ECO:0000256" key="2">
    <source>
        <dbReference type="ARBA" id="ARBA00004651"/>
    </source>
</evidence>
<feature type="transmembrane region" description="Helical" evidence="9">
    <location>
        <begin position="71"/>
        <end position="93"/>
    </location>
</feature>
<keyword evidence="4 9" id="KW-1003">Cell membrane</keyword>
<dbReference type="InterPro" id="IPR005171">
    <property type="entry name" value="Cyt_c_oxidase_su4_prok"/>
</dbReference>
<evidence type="ECO:0000256" key="4">
    <source>
        <dbReference type="ARBA" id="ARBA00022475"/>
    </source>
</evidence>
<dbReference type="PANTHER" id="PTHR36835:SF1">
    <property type="entry name" value="CYTOCHROME BO(3) UBIQUINOL OXIDASE SUBUNIT 4"/>
    <property type="match status" value="1"/>
</dbReference>
<gene>
    <name evidence="10" type="ORF">BED47_18320</name>
</gene>
<dbReference type="InterPro" id="IPR014250">
    <property type="entry name" value="QoxD"/>
</dbReference>
<feature type="transmembrane region" description="Helical" evidence="9">
    <location>
        <begin position="12"/>
        <end position="29"/>
    </location>
</feature>
<evidence type="ECO:0000256" key="9">
    <source>
        <dbReference type="RuleBase" id="RU367153"/>
    </source>
</evidence>
<dbReference type="NCBIfam" id="TIGR02901">
    <property type="entry name" value="QoxD"/>
    <property type="match status" value="1"/>
</dbReference>
<keyword evidence="6 9" id="KW-1133">Transmembrane helix</keyword>
<evidence type="ECO:0000313" key="11">
    <source>
        <dbReference type="Proteomes" id="UP000094580"/>
    </source>
</evidence>
<comment type="catalytic activity">
    <reaction evidence="1 9">
        <text>2 a quinol + O2 = 2 a quinone + 2 H2O</text>
        <dbReference type="Rhea" id="RHEA:55376"/>
        <dbReference type="ChEBI" id="CHEBI:15377"/>
        <dbReference type="ChEBI" id="CHEBI:15379"/>
        <dbReference type="ChEBI" id="CHEBI:24646"/>
        <dbReference type="ChEBI" id="CHEBI:132124"/>
    </reaction>
</comment>
<dbReference type="Pfam" id="PF03626">
    <property type="entry name" value="COX4_pro"/>
    <property type="match status" value="1"/>
</dbReference>
<evidence type="ECO:0000256" key="5">
    <source>
        <dbReference type="ARBA" id="ARBA00022692"/>
    </source>
</evidence>
<protein>
    <recommendedName>
        <fullName evidence="9">Quinol oxidase subunit 4</fullName>
        <ecNumber evidence="9">1.10.3.-</ecNumber>
    </recommendedName>
</protein>
<dbReference type="EMBL" id="MDKC01000006">
    <property type="protein sequence ID" value="ODG92645.1"/>
    <property type="molecule type" value="Genomic_DNA"/>
</dbReference>
<evidence type="ECO:0000256" key="1">
    <source>
        <dbReference type="ARBA" id="ARBA00000725"/>
    </source>
</evidence>
<proteinExistence type="inferred from homology"/>
<keyword evidence="8 9" id="KW-0472">Membrane</keyword>
<sequence length="94" mass="10412">MKELFPLKQVKGFAFSMILTGIALVVYFFNLSFAVGMTILLVTAFLQASLQLVVFMHAGETREKGAIYTNIFYALSIALVTVFGTLLCMVWGYA</sequence>
<dbReference type="InterPro" id="IPR050968">
    <property type="entry name" value="Cytochrome_c_oxidase_bac_sub4"/>
</dbReference>
<accession>A0ABX2ZS93</accession>
<comment type="function">
    <text evidence="9">Catalyzes quinol oxidation with the concomitant reduction of oxygen to water.</text>
</comment>
<reference evidence="10 11" key="1">
    <citation type="submission" date="2016-07" db="EMBL/GenBank/DDBJ databases">
        <authorList>
            <person name="Townsley L."/>
            <person name="Shank E.A."/>
        </authorList>
    </citation>
    <scope>NUCLEOTIDE SEQUENCE [LARGE SCALE GENOMIC DNA]</scope>
    <source>
        <strain evidence="10 11">CH01</strain>
    </source>
</reference>
<evidence type="ECO:0000313" key="10">
    <source>
        <dbReference type="EMBL" id="ODG92645.1"/>
    </source>
</evidence>